<dbReference type="InterPro" id="IPR001077">
    <property type="entry name" value="COMT_C"/>
</dbReference>
<dbReference type="AlphaFoldDB" id="A0A6A5ZU98"/>
<evidence type="ECO:0000313" key="6">
    <source>
        <dbReference type="EMBL" id="KAF2123220.1"/>
    </source>
</evidence>
<dbReference type="PROSITE" id="PS51683">
    <property type="entry name" value="SAM_OMT_II"/>
    <property type="match status" value="1"/>
</dbReference>
<evidence type="ECO:0000256" key="1">
    <source>
        <dbReference type="ARBA" id="ARBA00022603"/>
    </source>
</evidence>
<keyword evidence="4" id="KW-0732">Signal</keyword>
<keyword evidence="3" id="KW-0949">S-adenosyl-L-methionine</keyword>
<feature type="domain" description="O-methyltransferase C-terminal" evidence="5">
    <location>
        <begin position="222"/>
        <end position="383"/>
    </location>
</feature>
<name>A0A6A5ZU98_9PLEO</name>
<dbReference type="SUPFAM" id="SSF53335">
    <property type="entry name" value="S-adenosyl-L-methionine-dependent methyltransferases"/>
    <property type="match status" value="1"/>
</dbReference>
<dbReference type="OrthoDB" id="1606438at2759"/>
<accession>A0A6A5ZU98</accession>
<organism evidence="6 7">
    <name type="scientific">Lophiotrema nucula</name>
    <dbReference type="NCBI Taxonomy" id="690887"/>
    <lineage>
        <taxon>Eukaryota</taxon>
        <taxon>Fungi</taxon>
        <taxon>Dikarya</taxon>
        <taxon>Ascomycota</taxon>
        <taxon>Pezizomycotina</taxon>
        <taxon>Dothideomycetes</taxon>
        <taxon>Pleosporomycetidae</taxon>
        <taxon>Pleosporales</taxon>
        <taxon>Lophiotremataceae</taxon>
        <taxon>Lophiotrema</taxon>
    </lineage>
</organism>
<gene>
    <name evidence="6" type="ORF">BDV96DRAFT_608877</name>
</gene>
<dbReference type="InterPro" id="IPR016461">
    <property type="entry name" value="COMT-like"/>
</dbReference>
<dbReference type="Gene3D" id="3.40.50.150">
    <property type="entry name" value="Vaccinia Virus protein VP39"/>
    <property type="match status" value="1"/>
</dbReference>
<evidence type="ECO:0000256" key="2">
    <source>
        <dbReference type="ARBA" id="ARBA00022679"/>
    </source>
</evidence>
<proteinExistence type="predicted"/>
<keyword evidence="7" id="KW-1185">Reference proteome</keyword>
<feature type="chain" id="PRO_5025544725" evidence="4">
    <location>
        <begin position="18"/>
        <end position="409"/>
    </location>
</feature>
<evidence type="ECO:0000256" key="4">
    <source>
        <dbReference type="SAM" id="SignalP"/>
    </source>
</evidence>
<keyword evidence="1 6" id="KW-0489">Methyltransferase</keyword>
<dbReference type="InterPro" id="IPR029063">
    <property type="entry name" value="SAM-dependent_MTases_sf"/>
</dbReference>
<dbReference type="GO" id="GO:0008171">
    <property type="term" value="F:O-methyltransferase activity"/>
    <property type="evidence" value="ECO:0007669"/>
    <property type="project" value="InterPro"/>
</dbReference>
<evidence type="ECO:0000313" key="7">
    <source>
        <dbReference type="Proteomes" id="UP000799770"/>
    </source>
</evidence>
<dbReference type="Pfam" id="PF00891">
    <property type="entry name" value="Methyltransf_2"/>
    <property type="match status" value="1"/>
</dbReference>
<dbReference type="EMBL" id="ML977310">
    <property type="protein sequence ID" value="KAF2123220.1"/>
    <property type="molecule type" value="Genomic_DNA"/>
</dbReference>
<dbReference type="PANTHER" id="PTHR43712">
    <property type="entry name" value="PUTATIVE (AFU_ORTHOLOGUE AFUA_4G14580)-RELATED"/>
    <property type="match status" value="1"/>
</dbReference>
<dbReference type="GO" id="GO:0032259">
    <property type="term" value="P:methylation"/>
    <property type="evidence" value="ECO:0007669"/>
    <property type="project" value="UniProtKB-KW"/>
</dbReference>
<sequence>MSAWALSLGSWLVLTAAAMPALQKSRIVALSTTIHENTQIVDSYLAENGLPSPSFDISTPPDLSLPSDIAKAKEAILEAIDELQTLMLGPMGKIFHEYAHTPTNLTSMHAIAKFKMANSFPPNETTTVAKLAKSAGMNEGDCKRVVRHVLSHHLFLEPSPGAIRHSAMTQAIAVVSLLREWMEDTSENMWSSAPRIVSAMEKWLGLDEPTQSAYNLAHRAASPGMQTSWILDNYSWDKYRSVVDVGGSHGVVAAELGQKHPSLKCTVQDLPEVISAVKTDVPNVEFQTYDFFTPQPVKDADLYLFRMIFHNWGDKYCIDILRNLIPALKPKSQIMINDHVIPEPKILSAYKDKNVKTFNLIIEACFNAKETDINDWTQLLKEADERFAIAEVKRPEGNQLQVIDVEWKG</sequence>
<feature type="signal peptide" evidence="4">
    <location>
        <begin position="1"/>
        <end position="17"/>
    </location>
</feature>
<protein>
    <submittedName>
        <fullName evidence="6">S-adenosyl-L-methionine-dependent methyltransferase</fullName>
    </submittedName>
</protein>
<dbReference type="PANTHER" id="PTHR43712:SF12">
    <property type="entry name" value="STERIGMATOCYSTIN 8-O-METHYLTRANSFERASE"/>
    <property type="match status" value="1"/>
</dbReference>
<evidence type="ECO:0000256" key="3">
    <source>
        <dbReference type="ARBA" id="ARBA00022691"/>
    </source>
</evidence>
<evidence type="ECO:0000259" key="5">
    <source>
        <dbReference type="Pfam" id="PF00891"/>
    </source>
</evidence>
<dbReference type="Proteomes" id="UP000799770">
    <property type="component" value="Unassembled WGS sequence"/>
</dbReference>
<keyword evidence="2 6" id="KW-0808">Transferase</keyword>
<reference evidence="6" key="1">
    <citation type="journal article" date="2020" name="Stud. Mycol.">
        <title>101 Dothideomycetes genomes: a test case for predicting lifestyles and emergence of pathogens.</title>
        <authorList>
            <person name="Haridas S."/>
            <person name="Albert R."/>
            <person name="Binder M."/>
            <person name="Bloem J."/>
            <person name="Labutti K."/>
            <person name="Salamov A."/>
            <person name="Andreopoulos B."/>
            <person name="Baker S."/>
            <person name="Barry K."/>
            <person name="Bills G."/>
            <person name="Bluhm B."/>
            <person name="Cannon C."/>
            <person name="Castanera R."/>
            <person name="Culley D."/>
            <person name="Daum C."/>
            <person name="Ezra D."/>
            <person name="Gonzalez J."/>
            <person name="Henrissat B."/>
            <person name="Kuo A."/>
            <person name="Liang C."/>
            <person name="Lipzen A."/>
            <person name="Lutzoni F."/>
            <person name="Magnuson J."/>
            <person name="Mondo S."/>
            <person name="Nolan M."/>
            <person name="Ohm R."/>
            <person name="Pangilinan J."/>
            <person name="Park H.-J."/>
            <person name="Ramirez L."/>
            <person name="Alfaro M."/>
            <person name="Sun H."/>
            <person name="Tritt A."/>
            <person name="Yoshinaga Y."/>
            <person name="Zwiers L.-H."/>
            <person name="Turgeon B."/>
            <person name="Goodwin S."/>
            <person name="Spatafora J."/>
            <person name="Crous P."/>
            <person name="Grigoriev I."/>
        </authorList>
    </citation>
    <scope>NUCLEOTIDE SEQUENCE</scope>
    <source>
        <strain evidence="6">CBS 627.86</strain>
    </source>
</reference>